<dbReference type="RefSeq" id="WP_379483819.1">
    <property type="nucleotide sequence ID" value="NZ_JBHMCF010000025.1"/>
</dbReference>
<reference evidence="2 3" key="1">
    <citation type="submission" date="2024-09" db="EMBL/GenBank/DDBJ databases">
        <authorList>
            <person name="Sun Q."/>
            <person name="Mori K."/>
        </authorList>
    </citation>
    <scope>NUCLEOTIDE SEQUENCE [LARGE SCALE GENOMIC DNA]</scope>
    <source>
        <strain evidence="2 3">JCM 3324</strain>
    </source>
</reference>
<evidence type="ECO:0000313" key="2">
    <source>
        <dbReference type="EMBL" id="MFB9472383.1"/>
    </source>
</evidence>
<dbReference type="EMBL" id="JBHMCF010000025">
    <property type="protein sequence ID" value="MFB9472383.1"/>
    <property type="molecule type" value="Genomic_DNA"/>
</dbReference>
<organism evidence="2 3">
    <name type="scientific">Nonomuraea salmonea</name>
    <dbReference type="NCBI Taxonomy" id="46181"/>
    <lineage>
        <taxon>Bacteria</taxon>
        <taxon>Bacillati</taxon>
        <taxon>Actinomycetota</taxon>
        <taxon>Actinomycetes</taxon>
        <taxon>Streptosporangiales</taxon>
        <taxon>Streptosporangiaceae</taxon>
        <taxon>Nonomuraea</taxon>
    </lineage>
</organism>
<accession>A0ABV5NPZ1</accession>
<keyword evidence="3" id="KW-1185">Reference proteome</keyword>
<proteinExistence type="predicted"/>
<feature type="region of interest" description="Disordered" evidence="1">
    <location>
        <begin position="226"/>
        <end position="250"/>
    </location>
</feature>
<comment type="caution">
    <text evidence="2">The sequence shown here is derived from an EMBL/GenBank/DDBJ whole genome shotgun (WGS) entry which is preliminary data.</text>
</comment>
<evidence type="ECO:0000313" key="3">
    <source>
        <dbReference type="Proteomes" id="UP001589568"/>
    </source>
</evidence>
<dbReference type="Proteomes" id="UP001589568">
    <property type="component" value="Unassembled WGS sequence"/>
</dbReference>
<sequence>MIFRWRRDPNVYAVEVRFPTAPRSPWTGLPVTSADEWAAEVLSSLAEELATGLVSRSRRKIRDGYVVLDAHDAPDVSPAGFHLSPVPLIGVPSLRRRLRRRGTHVTWGAPEALVPLPASETGSWLAKAGIDVSVPRRLIAEDRLLCWLQAYVDNARGHPYVGHAVASWEDTRHTIARLDAVHTQPGVPTEVRGALVRLAVRMVTEDGALRVVTAIDIPELHELGFRPANEGGLTSDTIDTEPPPDPDAGA</sequence>
<protein>
    <submittedName>
        <fullName evidence="2">Uncharacterized protein</fullName>
    </submittedName>
</protein>
<name>A0ABV5NPZ1_9ACTN</name>
<evidence type="ECO:0000256" key="1">
    <source>
        <dbReference type="SAM" id="MobiDB-lite"/>
    </source>
</evidence>
<gene>
    <name evidence="2" type="ORF">ACFFR3_22975</name>
</gene>